<evidence type="ECO:0000313" key="1">
    <source>
        <dbReference type="EMBL" id="KAK7434948.1"/>
    </source>
</evidence>
<proteinExistence type="predicted"/>
<evidence type="ECO:0000313" key="3">
    <source>
        <dbReference type="Proteomes" id="UP001498398"/>
    </source>
</evidence>
<sequence length="148" mass="16991">MTPSHSNAGTPSPYLFGLSLTFEQLKELAYHYLGQQFVDQKCLGDPAHAFDRNWEDRGIDNVIVEIPDKHGSSRYLYILAVLPSFDGKAPQADLKPYLLANLWHELGKPEAWKQVSVVSRKWPTDPGLPEPEWLYTRMYEALERMQSE</sequence>
<gene>
    <name evidence="2" type="ORF">VKT23_013929</name>
    <name evidence="1" type="ORF">VKT23_019951</name>
</gene>
<dbReference type="EMBL" id="JBANRG010000040">
    <property type="protein sequence ID" value="KAK7447673.1"/>
    <property type="molecule type" value="Genomic_DNA"/>
</dbReference>
<protein>
    <submittedName>
        <fullName evidence="1">Uncharacterized protein</fullName>
    </submittedName>
</protein>
<dbReference type="Proteomes" id="UP001498398">
    <property type="component" value="Unassembled WGS sequence"/>
</dbReference>
<name>A0ABR1INZ3_9AGAR</name>
<reference evidence="1 3" key="1">
    <citation type="submission" date="2024-01" db="EMBL/GenBank/DDBJ databases">
        <title>A draft genome for the cacao thread blight pathogen Marasmiellus scandens.</title>
        <authorList>
            <person name="Baruah I.K."/>
            <person name="Leung J."/>
            <person name="Bukari Y."/>
            <person name="Amoako-Attah I."/>
            <person name="Meinhardt L.W."/>
            <person name="Bailey B.A."/>
            <person name="Cohen S.P."/>
        </authorList>
    </citation>
    <scope>NUCLEOTIDE SEQUENCE [LARGE SCALE GENOMIC DNA]</scope>
    <source>
        <strain evidence="1 3">GH-19</strain>
    </source>
</reference>
<keyword evidence="3" id="KW-1185">Reference proteome</keyword>
<dbReference type="EMBL" id="JBANRG010000114">
    <property type="protein sequence ID" value="KAK7434948.1"/>
    <property type="molecule type" value="Genomic_DNA"/>
</dbReference>
<evidence type="ECO:0000313" key="2">
    <source>
        <dbReference type="EMBL" id="KAK7447673.1"/>
    </source>
</evidence>
<organism evidence="1 3">
    <name type="scientific">Marasmiellus scandens</name>
    <dbReference type="NCBI Taxonomy" id="2682957"/>
    <lineage>
        <taxon>Eukaryota</taxon>
        <taxon>Fungi</taxon>
        <taxon>Dikarya</taxon>
        <taxon>Basidiomycota</taxon>
        <taxon>Agaricomycotina</taxon>
        <taxon>Agaricomycetes</taxon>
        <taxon>Agaricomycetidae</taxon>
        <taxon>Agaricales</taxon>
        <taxon>Marasmiineae</taxon>
        <taxon>Omphalotaceae</taxon>
        <taxon>Marasmiellus</taxon>
    </lineage>
</organism>
<comment type="caution">
    <text evidence="1">The sequence shown here is derived from an EMBL/GenBank/DDBJ whole genome shotgun (WGS) entry which is preliminary data.</text>
</comment>
<accession>A0ABR1INZ3</accession>